<keyword evidence="2" id="KW-0472">Membrane</keyword>
<organism evidence="3">
    <name type="scientific">Dunaliella tertiolecta</name>
    <name type="common">Green alga</name>
    <dbReference type="NCBI Taxonomy" id="3047"/>
    <lineage>
        <taxon>Eukaryota</taxon>
        <taxon>Viridiplantae</taxon>
        <taxon>Chlorophyta</taxon>
        <taxon>core chlorophytes</taxon>
        <taxon>Chlorophyceae</taxon>
        <taxon>CS clade</taxon>
        <taxon>Chlamydomonadales</taxon>
        <taxon>Dunaliellaceae</taxon>
        <taxon>Dunaliella</taxon>
    </lineage>
</organism>
<evidence type="ECO:0000256" key="1">
    <source>
        <dbReference type="SAM" id="MobiDB-lite"/>
    </source>
</evidence>
<dbReference type="AlphaFoldDB" id="A0A7S3VR34"/>
<evidence type="ECO:0000256" key="2">
    <source>
        <dbReference type="SAM" id="Phobius"/>
    </source>
</evidence>
<proteinExistence type="predicted"/>
<accession>A0A7S3VR34</accession>
<evidence type="ECO:0000313" key="3">
    <source>
        <dbReference type="EMBL" id="CAE0499278.1"/>
    </source>
</evidence>
<gene>
    <name evidence="3" type="ORF">DTER00134_LOCUS14351</name>
</gene>
<sequence>MNFGPKEESPREQEKRGTSAMPPSCPRCELTKTQFSRTIQNYQKAFRKKVEGMKVELKSARNTNDALRRQVKRLKSPGRTLLPGVVIGLVLGALGNAFFRRLRQKKAKEGEGSNDQEQAAVAPASQ</sequence>
<keyword evidence="2" id="KW-1133">Transmembrane helix</keyword>
<feature type="compositionally biased region" description="Basic and acidic residues" evidence="1">
    <location>
        <begin position="1"/>
        <end position="17"/>
    </location>
</feature>
<protein>
    <submittedName>
        <fullName evidence="3">Uncharacterized protein</fullName>
    </submittedName>
</protein>
<dbReference type="CDD" id="cd12087">
    <property type="entry name" value="TM_EGFR-like"/>
    <property type="match status" value="1"/>
</dbReference>
<name>A0A7S3VR34_DUNTE</name>
<keyword evidence="2" id="KW-0812">Transmembrane</keyword>
<feature type="region of interest" description="Disordered" evidence="1">
    <location>
        <begin position="1"/>
        <end position="28"/>
    </location>
</feature>
<dbReference type="EMBL" id="HBIP01023963">
    <property type="protein sequence ID" value="CAE0499278.1"/>
    <property type="molecule type" value="Transcribed_RNA"/>
</dbReference>
<feature type="region of interest" description="Disordered" evidence="1">
    <location>
        <begin position="106"/>
        <end position="126"/>
    </location>
</feature>
<reference evidence="3" key="1">
    <citation type="submission" date="2021-01" db="EMBL/GenBank/DDBJ databases">
        <authorList>
            <person name="Corre E."/>
            <person name="Pelletier E."/>
            <person name="Niang G."/>
            <person name="Scheremetjew M."/>
            <person name="Finn R."/>
            <person name="Kale V."/>
            <person name="Holt S."/>
            <person name="Cochrane G."/>
            <person name="Meng A."/>
            <person name="Brown T."/>
            <person name="Cohen L."/>
        </authorList>
    </citation>
    <scope>NUCLEOTIDE SEQUENCE</scope>
    <source>
        <strain evidence="3">CCMP1320</strain>
    </source>
</reference>
<feature type="transmembrane region" description="Helical" evidence="2">
    <location>
        <begin position="81"/>
        <end position="99"/>
    </location>
</feature>